<dbReference type="PRINTS" id="PR00132">
    <property type="entry name" value="GLHYDRLASE2"/>
</dbReference>
<protein>
    <submittedName>
        <fullName evidence="10">Beta-galactosidase GalA</fullName>
    </submittedName>
</protein>
<dbReference type="Pfam" id="PF02836">
    <property type="entry name" value="Glyco_hydro_2_C"/>
    <property type="match status" value="2"/>
</dbReference>
<dbReference type="InterPro" id="IPR023232">
    <property type="entry name" value="Glyco_hydro_2_AS"/>
</dbReference>
<keyword evidence="3" id="KW-0326">Glycosidase</keyword>
<dbReference type="SUPFAM" id="SSF49303">
    <property type="entry name" value="beta-Galactosidase/glucuronidase domain"/>
    <property type="match status" value="1"/>
</dbReference>
<dbReference type="Proteomes" id="UP001597387">
    <property type="component" value="Unassembled WGS sequence"/>
</dbReference>
<gene>
    <name evidence="10" type="primary">galA</name>
    <name evidence="10" type="ORF">ACFSJU_10720</name>
</gene>
<proteinExistence type="inferred from homology"/>
<dbReference type="InterPro" id="IPR051913">
    <property type="entry name" value="GH2_Domain-Containing"/>
</dbReference>
<dbReference type="InterPro" id="IPR006103">
    <property type="entry name" value="Glyco_hydro_2_cat"/>
</dbReference>
<evidence type="ECO:0000259" key="4">
    <source>
        <dbReference type="Pfam" id="PF00703"/>
    </source>
</evidence>
<feature type="domain" description="Glycoside hydrolase family 2 catalytic" evidence="5">
    <location>
        <begin position="339"/>
        <end position="418"/>
    </location>
</feature>
<evidence type="ECO:0000259" key="5">
    <source>
        <dbReference type="Pfam" id="PF02836"/>
    </source>
</evidence>
<evidence type="ECO:0000256" key="3">
    <source>
        <dbReference type="ARBA" id="ARBA00023295"/>
    </source>
</evidence>
<dbReference type="Gene3D" id="2.60.40.10">
    <property type="entry name" value="Immunoglobulins"/>
    <property type="match status" value="4"/>
</dbReference>
<evidence type="ECO:0000256" key="2">
    <source>
        <dbReference type="ARBA" id="ARBA00022801"/>
    </source>
</evidence>
<dbReference type="Pfam" id="PF16355">
    <property type="entry name" value="DUF4982"/>
    <property type="match status" value="1"/>
</dbReference>
<dbReference type="Gene3D" id="3.20.20.80">
    <property type="entry name" value="Glycosidases"/>
    <property type="match status" value="1"/>
</dbReference>
<dbReference type="InterPro" id="IPR040605">
    <property type="entry name" value="Glyco_hydro2_dom5"/>
</dbReference>
<comment type="similarity">
    <text evidence="1">Belongs to the glycosyl hydrolase 2 family.</text>
</comment>
<dbReference type="InterPro" id="IPR025300">
    <property type="entry name" value="BetaGal_jelly_roll_dom"/>
</dbReference>
<keyword evidence="2" id="KW-0378">Hydrolase</keyword>
<dbReference type="SUPFAM" id="SSF49785">
    <property type="entry name" value="Galactose-binding domain-like"/>
    <property type="match status" value="1"/>
</dbReference>
<feature type="domain" description="Glycosyl hydrolases family 2 sugar binding" evidence="6">
    <location>
        <begin position="123"/>
        <end position="217"/>
    </location>
</feature>
<accession>A0ABW4ZMC4</accession>
<sequence length="969" mass="109057">MNTYILKDISIKVLVTIIGQIIYSHFLFAQETTQIPRERLLMDFGWKFAFGHPSDTKKDFNNGTGYFSYLAKAGYGDGPAAAGFDDRSWRKLDLPHDWAVEQGFSEKGSYSHGFKAIGRNFPEASIGWYRKTFKIPAQDLGRRIHIAFDGVFRNSIVWVNGHYLGTHPSGYLGFEYDITDYLNYGGDNVVAVRADATMEEGWFYEGAGIYRHVWLNKLDELHVKSDGTFVNSQVKGNDATVNVQATLINEAKTPKSFSILQEVFNAAGKKLASAHLADLKLNAYETKDISSAMQVANARLWSLEDPYLHKLLTTVKQDDKIVDRYETTFGIRSIRFDPDKGFFLNGKRVKIKGSNNHQDHAGVGSAMPDGLQDFRINTLKQMGNNAYRCAHNPPTPELLDACDRLGMLVIDENRLMGITQTHLDDMRRLILRDRNHPSIISWSIGNEEWGIEGNITGARIAETMQAFTKSIDTTRFITKAVSGGVGRGISTVIDVMGYNYIATKNTDEHHKAFPWQMSWGTEEGSTVTSRGIYVDDRKNNQLASYDKPQNQYFYSLENGWKHYATRDYLAGMFIWTGFDYRGEPTPFGWPSTGSYFGMIDQCGFAKDYVYYLRSWWTDKPTIHIMPHWNWPGKEGQLIDVWVYSNADEVELFLNDKSQGRKPMEKNGHLEWKVKYSAGTLRAQGYKNGKPAISDQVKTTGNPSQVQLSSDVKNIKANREDLAMITVDLRDKNGLHIPTSTNEIRFSITGPGKIIGVGNGDPTSLEPDKYLETISTLEISDLKEKIVENMDDRPEVSDSFDDSNWQQAFRDDRTEQFAQSAKALVYRGSFNLTEEDLKSAISFFYNSLGKQQSLFINGKEIAANLPENKKGDTFKLDPAILKVGKNTLAIVAVPLFKKQSWESINMNPGLIQLLKPAGQWKRKLFSGLAQVIVQSTGEPGEITLKGSSAGLKSGEVKIYAQPAKHRPVIN</sequence>
<dbReference type="NCBIfam" id="NF041462">
    <property type="entry name" value="GalA"/>
    <property type="match status" value="1"/>
</dbReference>
<dbReference type="InterPro" id="IPR008979">
    <property type="entry name" value="Galactose-bd-like_sf"/>
</dbReference>
<feature type="domain" description="Glycoside hydrolase family 2 catalytic" evidence="5">
    <location>
        <begin position="420"/>
        <end position="499"/>
    </location>
</feature>
<feature type="domain" description="Glycoside hydrolase family 2" evidence="9">
    <location>
        <begin position="706"/>
        <end position="769"/>
    </location>
</feature>
<reference evidence="11" key="1">
    <citation type="journal article" date="2019" name="Int. J. Syst. Evol. Microbiol.">
        <title>The Global Catalogue of Microorganisms (GCM) 10K type strain sequencing project: providing services to taxonomists for standard genome sequencing and annotation.</title>
        <authorList>
            <consortium name="The Broad Institute Genomics Platform"/>
            <consortium name="The Broad Institute Genome Sequencing Center for Infectious Disease"/>
            <person name="Wu L."/>
            <person name="Ma J."/>
        </authorList>
    </citation>
    <scope>NUCLEOTIDE SEQUENCE [LARGE SCALE GENOMIC DNA]</scope>
    <source>
        <strain evidence="11">KCTC 42217</strain>
    </source>
</reference>
<keyword evidence="11" id="KW-1185">Reference proteome</keyword>
<feature type="domain" description="Beta-galactosidase jelly roll" evidence="7">
    <location>
        <begin position="803"/>
        <end position="890"/>
    </location>
</feature>
<dbReference type="InterPro" id="IPR048230">
    <property type="entry name" value="GalA-like"/>
</dbReference>
<dbReference type="SUPFAM" id="SSF51445">
    <property type="entry name" value="(Trans)glycosidases"/>
    <property type="match status" value="1"/>
</dbReference>
<dbReference type="InterPro" id="IPR006101">
    <property type="entry name" value="Glyco_hydro_2"/>
</dbReference>
<evidence type="ECO:0000259" key="6">
    <source>
        <dbReference type="Pfam" id="PF02837"/>
    </source>
</evidence>
<organism evidence="10 11">
    <name type="scientific">Paradesertivirga mongoliensis</name>
    <dbReference type="NCBI Taxonomy" id="2100740"/>
    <lineage>
        <taxon>Bacteria</taxon>
        <taxon>Pseudomonadati</taxon>
        <taxon>Bacteroidota</taxon>
        <taxon>Sphingobacteriia</taxon>
        <taxon>Sphingobacteriales</taxon>
        <taxon>Sphingobacteriaceae</taxon>
        <taxon>Paradesertivirga</taxon>
    </lineage>
</organism>
<dbReference type="InterPro" id="IPR006104">
    <property type="entry name" value="Glyco_hydro_2_N"/>
</dbReference>
<dbReference type="InterPro" id="IPR036156">
    <property type="entry name" value="Beta-gal/glucu_dom_sf"/>
</dbReference>
<dbReference type="PROSITE" id="PS00608">
    <property type="entry name" value="GLYCOSYL_HYDROL_F2_2"/>
    <property type="match status" value="1"/>
</dbReference>
<dbReference type="InterPro" id="IPR032311">
    <property type="entry name" value="DUF4982"/>
</dbReference>
<dbReference type="InterPro" id="IPR017853">
    <property type="entry name" value="GH"/>
</dbReference>
<evidence type="ECO:0000256" key="1">
    <source>
        <dbReference type="ARBA" id="ARBA00007401"/>
    </source>
</evidence>
<evidence type="ECO:0000259" key="9">
    <source>
        <dbReference type="Pfam" id="PF18565"/>
    </source>
</evidence>
<comment type="caution">
    <text evidence="10">The sequence shown here is derived from an EMBL/GenBank/DDBJ whole genome shotgun (WGS) entry which is preliminary data.</text>
</comment>
<evidence type="ECO:0000313" key="10">
    <source>
        <dbReference type="EMBL" id="MFD2162865.1"/>
    </source>
</evidence>
<dbReference type="Pfam" id="PF00703">
    <property type="entry name" value="Glyco_hydro_2"/>
    <property type="match status" value="1"/>
</dbReference>
<name>A0ABW4ZMC4_9SPHI</name>
<dbReference type="InterPro" id="IPR006102">
    <property type="entry name" value="Ig-like_GH2"/>
</dbReference>
<evidence type="ECO:0000259" key="8">
    <source>
        <dbReference type="Pfam" id="PF16355"/>
    </source>
</evidence>
<dbReference type="Gene3D" id="2.60.120.260">
    <property type="entry name" value="Galactose-binding domain-like"/>
    <property type="match status" value="1"/>
</dbReference>
<dbReference type="Pfam" id="PF02837">
    <property type="entry name" value="Glyco_hydro_2_N"/>
    <property type="match status" value="1"/>
</dbReference>
<dbReference type="Pfam" id="PF18565">
    <property type="entry name" value="Glyco_hydro2_C5"/>
    <property type="match status" value="1"/>
</dbReference>
<evidence type="ECO:0000313" key="11">
    <source>
        <dbReference type="Proteomes" id="UP001597387"/>
    </source>
</evidence>
<feature type="domain" description="DUF4982" evidence="8">
    <location>
        <begin position="635"/>
        <end position="690"/>
    </location>
</feature>
<dbReference type="Pfam" id="PF13364">
    <property type="entry name" value="BetaGal_ABD2"/>
    <property type="match status" value="1"/>
</dbReference>
<dbReference type="EMBL" id="JBHUHZ010000001">
    <property type="protein sequence ID" value="MFD2162865.1"/>
    <property type="molecule type" value="Genomic_DNA"/>
</dbReference>
<dbReference type="RefSeq" id="WP_255902772.1">
    <property type="nucleotide sequence ID" value="NZ_JAFMZO010000003.1"/>
</dbReference>
<feature type="domain" description="Glycoside hydrolase family 2 immunoglobulin-like beta-sandwich" evidence="4">
    <location>
        <begin position="227"/>
        <end position="332"/>
    </location>
</feature>
<evidence type="ECO:0000259" key="7">
    <source>
        <dbReference type="Pfam" id="PF13364"/>
    </source>
</evidence>
<dbReference type="PANTHER" id="PTHR42732:SF1">
    <property type="entry name" value="BETA-MANNOSIDASE"/>
    <property type="match status" value="1"/>
</dbReference>
<dbReference type="InterPro" id="IPR013783">
    <property type="entry name" value="Ig-like_fold"/>
</dbReference>
<dbReference type="PANTHER" id="PTHR42732">
    <property type="entry name" value="BETA-GALACTOSIDASE"/>
    <property type="match status" value="1"/>
</dbReference>